<sequence>MPSTSNQYAKKIRNPFTGVTGWPAGTDRWLLYSSWSCEEAETYFRGLASIDAVIAATTDVAPEIDSVRECSPAAAPSLSLPTAPDMTPGSAYEWIVPYSAATAASGQTITLLSMASHAFLTAVTETVSGAKRLKISGTVPSGLSADSSVTITAKQTDNQQTPATKTIHVVVSGSVGPNLPTWETFAYQPITTNTDWPTTDTRVHRGQAIGPKAVLDNGTIHVELWKNFGGSPAHISFSGGPNLINQFDWGRGNGLTIYRGGRTRQVESEGKAVEPAWATPEGAGVGNNPIQVGDTFDNPAVVMAYGNDGTTHYIKVRMMNWAVQNDPTDVILEQWVRLDGRAVHVWTKLTHNRTGDQTQYPARSNEYPNFIVNAPLKYNARVAGDGNLTFLTDWDQTPVHQIENWTAMVPEASADSLGVGLWREGSFASSQFRYAPFDSATDEFANPANYNTSEQHITYDWNGVYYSHHAFIVGTVTQIRAWANAQTDHRNTLSWKFNSRNGRGYFYWENAVDTGFPTPEDGMELTLSGGFRFYFPLVSLLASSVTTLWMRYKAGSGLPTGGYIVAGRVGQSPQDQEKEGSGQMGNFTIVADDTWRTVGIPIPAGGVFPSSNYLNYVRLMFPGNPTGAKLKIAWFNTSNGDPEA</sequence>
<dbReference type="AlphaFoldDB" id="A0A7K1SN59"/>
<dbReference type="RefSeq" id="WP_157590039.1">
    <property type="nucleotide sequence ID" value="NZ_WPIN01000021.1"/>
</dbReference>
<keyword evidence="2" id="KW-1185">Reference proteome</keyword>
<accession>A0A7K1SN59</accession>
<evidence type="ECO:0000313" key="1">
    <source>
        <dbReference type="EMBL" id="MVM35232.1"/>
    </source>
</evidence>
<comment type="caution">
    <text evidence="1">The sequence shown here is derived from an EMBL/GenBank/DDBJ whole genome shotgun (WGS) entry which is preliminary data.</text>
</comment>
<evidence type="ECO:0000313" key="2">
    <source>
        <dbReference type="Proteomes" id="UP000436006"/>
    </source>
</evidence>
<gene>
    <name evidence="1" type="ORF">GO755_34745</name>
</gene>
<protein>
    <submittedName>
        <fullName evidence="1">Uncharacterized protein</fullName>
    </submittedName>
</protein>
<name>A0A7K1SN59_9BACT</name>
<proteinExistence type="predicted"/>
<reference evidence="1 2" key="1">
    <citation type="submission" date="2019-12" db="EMBL/GenBank/DDBJ databases">
        <title>Spirosoma sp. HMF4905 genome sequencing and assembly.</title>
        <authorList>
            <person name="Kang H."/>
            <person name="Cha I."/>
            <person name="Kim H."/>
            <person name="Joh K."/>
        </authorList>
    </citation>
    <scope>NUCLEOTIDE SEQUENCE [LARGE SCALE GENOMIC DNA]</scope>
    <source>
        <strain evidence="1 2">HMF4905</strain>
    </source>
</reference>
<dbReference type="EMBL" id="WPIN01000021">
    <property type="protein sequence ID" value="MVM35232.1"/>
    <property type="molecule type" value="Genomic_DNA"/>
</dbReference>
<dbReference type="Proteomes" id="UP000436006">
    <property type="component" value="Unassembled WGS sequence"/>
</dbReference>
<organism evidence="1 2">
    <name type="scientific">Spirosoma arboris</name>
    <dbReference type="NCBI Taxonomy" id="2682092"/>
    <lineage>
        <taxon>Bacteria</taxon>
        <taxon>Pseudomonadati</taxon>
        <taxon>Bacteroidota</taxon>
        <taxon>Cytophagia</taxon>
        <taxon>Cytophagales</taxon>
        <taxon>Cytophagaceae</taxon>
        <taxon>Spirosoma</taxon>
    </lineage>
</organism>